<dbReference type="AlphaFoldDB" id="A0A3N0GI04"/>
<gene>
    <name evidence="4" type="ORF">EFL26_21705</name>
</gene>
<evidence type="ECO:0000313" key="5">
    <source>
        <dbReference type="Proteomes" id="UP000279994"/>
    </source>
</evidence>
<accession>A0A3N0GI04</accession>
<evidence type="ECO:0000256" key="2">
    <source>
        <dbReference type="ARBA" id="ARBA00022801"/>
    </source>
</evidence>
<dbReference type="GO" id="GO:0052689">
    <property type="term" value="F:carboxylic ester hydrolase activity"/>
    <property type="evidence" value="ECO:0007669"/>
    <property type="project" value="UniProtKB-ARBA"/>
</dbReference>
<proteinExistence type="inferred from homology"/>
<comment type="caution">
    <text evidence="4">The sequence shown here is derived from an EMBL/GenBank/DDBJ whole genome shotgun (WGS) entry which is preliminary data.</text>
</comment>
<evidence type="ECO:0000313" key="4">
    <source>
        <dbReference type="EMBL" id="RNM11772.1"/>
    </source>
</evidence>
<evidence type="ECO:0000259" key="3">
    <source>
        <dbReference type="Pfam" id="PF12146"/>
    </source>
</evidence>
<dbReference type="PANTHER" id="PTHR22946">
    <property type="entry name" value="DIENELACTONE HYDROLASE DOMAIN-CONTAINING PROTEIN-RELATED"/>
    <property type="match status" value="1"/>
</dbReference>
<dbReference type="Pfam" id="PF12146">
    <property type="entry name" value="Hydrolase_4"/>
    <property type="match status" value="1"/>
</dbReference>
<dbReference type="PANTHER" id="PTHR22946:SF9">
    <property type="entry name" value="POLYKETIDE TRANSFERASE AF380"/>
    <property type="match status" value="1"/>
</dbReference>
<keyword evidence="2 4" id="KW-0378">Hydrolase</keyword>
<reference evidence="4 5" key="1">
    <citation type="submission" date="2018-11" db="EMBL/GenBank/DDBJ databases">
        <authorList>
            <person name="Li F."/>
        </authorList>
    </citation>
    <scope>NUCLEOTIDE SEQUENCE [LARGE SCALE GENOMIC DNA]</scope>
    <source>
        <strain evidence="4 5">Gsoil 818</strain>
    </source>
</reference>
<dbReference type="Proteomes" id="UP000279994">
    <property type="component" value="Unassembled WGS sequence"/>
</dbReference>
<dbReference type="InterPro" id="IPR050261">
    <property type="entry name" value="FrsA_esterase"/>
</dbReference>
<dbReference type="RefSeq" id="WP_123225144.1">
    <property type="nucleotide sequence ID" value="NZ_RJSF01000047.1"/>
</dbReference>
<organism evidence="4 5">
    <name type="scientific">Nocardioides pocheonensis</name>
    <dbReference type="NCBI Taxonomy" id="661485"/>
    <lineage>
        <taxon>Bacteria</taxon>
        <taxon>Bacillati</taxon>
        <taxon>Actinomycetota</taxon>
        <taxon>Actinomycetes</taxon>
        <taxon>Propionibacteriales</taxon>
        <taxon>Nocardioidaceae</taxon>
        <taxon>Nocardioides</taxon>
    </lineage>
</organism>
<dbReference type="Gene3D" id="3.40.50.1820">
    <property type="entry name" value="alpha/beta hydrolase"/>
    <property type="match status" value="1"/>
</dbReference>
<dbReference type="SUPFAM" id="SSF53474">
    <property type="entry name" value="alpha/beta-Hydrolases"/>
    <property type="match status" value="1"/>
</dbReference>
<comment type="similarity">
    <text evidence="1">Belongs to the AB hydrolase superfamily.</text>
</comment>
<name>A0A3N0GI04_9ACTN</name>
<dbReference type="OrthoDB" id="63034at2"/>
<feature type="domain" description="Serine aminopeptidase S33" evidence="3">
    <location>
        <begin position="30"/>
        <end position="140"/>
    </location>
</feature>
<keyword evidence="5" id="KW-1185">Reference proteome</keyword>
<dbReference type="InterPro" id="IPR029058">
    <property type="entry name" value="AB_hydrolase_fold"/>
</dbReference>
<sequence>MDVTFRSGDSYCAGWLYLPEGASADQRVPLVVLGHGLGATRELGLDRYAERFVEAGLGALVFTYRGLGDSGGEPRQVLSMPKQLADWDAAIEHARSRPEVDPERVAIWGSSIGGGHAIEVASRHPELCAAVSQCPFTDGIVSAKALGVGEVLSMTGPIMRDLVAAALGRRPVTVPIAANPGERGFMVAPDALPGMLALVPPGHDWVNEAAGRSLLSILRYRPGRSAKRIAIPILICISDNDTVTPGEVADAYARQAPLGDVRHYEAGHFGFYLGEAFEELVTDQTEFLVSHLRPQLAGSTSQPTGLDS</sequence>
<dbReference type="InterPro" id="IPR022742">
    <property type="entry name" value="Hydrolase_4"/>
</dbReference>
<protein>
    <submittedName>
        <fullName evidence="4">Alpha/beta hydrolase</fullName>
    </submittedName>
</protein>
<dbReference type="EMBL" id="RJSF01000047">
    <property type="protein sequence ID" value="RNM11772.1"/>
    <property type="molecule type" value="Genomic_DNA"/>
</dbReference>
<evidence type="ECO:0000256" key="1">
    <source>
        <dbReference type="ARBA" id="ARBA00008645"/>
    </source>
</evidence>